<dbReference type="Proteomes" id="UP001497535">
    <property type="component" value="Unassembled WGS sequence"/>
</dbReference>
<name>A0ACB0ZL80_MELEN</name>
<gene>
    <name evidence="1" type="ORF">MENTE1834_LOCUS26985</name>
</gene>
<proteinExistence type="predicted"/>
<dbReference type="EMBL" id="CAVMJV010000039">
    <property type="protein sequence ID" value="CAK5079845.1"/>
    <property type="molecule type" value="Genomic_DNA"/>
</dbReference>
<organism evidence="1 2">
    <name type="scientific">Meloidogyne enterolobii</name>
    <name type="common">Root-knot nematode worm</name>
    <name type="synonym">Meloidogyne mayaguensis</name>
    <dbReference type="NCBI Taxonomy" id="390850"/>
    <lineage>
        <taxon>Eukaryota</taxon>
        <taxon>Metazoa</taxon>
        <taxon>Ecdysozoa</taxon>
        <taxon>Nematoda</taxon>
        <taxon>Chromadorea</taxon>
        <taxon>Rhabditida</taxon>
        <taxon>Tylenchina</taxon>
        <taxon>Tylenchomorpha</taxon>
        <taxon>Tylenchoidea</taxon>
        <taxon>Meloidogynidae</taxon>
        <taxon>Meloidogyninae</taxon>
        <taxon>Meloidogyne</taxon>
    </lineage>
</organism>
<keyword evidence="2" id="KW-1185">Reference proteome</keyword>
<reference evidence="1" key="1">
    <citation type="submission" date="2023-11" db="EMBL/GenBank/DDBJ databases">
        <authorList>
            <person name="Poullet M."/>
        </authorList>
    </citation>
    <scope>NUCLEOTIDE SEQUENCE</scope>
    <source>
        <strain evidence="1">E1834</strain>
    </source>
</reference>
<evidence type="ECO:0000313" key="1">
    <source>
        <dbReference type="EMBL" id="CAK5079845.1"/>
    </source>
</evidence>
<accession>A0ACB0ZL80</accession>
<protein>
    <submittedName>
        <fullName evidence="1">Uncharacterized protein</fullName>
    </submittedName>
</protein>
<comment type="caution">
    <text evidence="1">The sequence shown here is derived from an EMBL/GenBank/DDBJ whole genome shotgun (WGS) entry which is preliminary data.</text>
</comment>
<sequence>MVRVGFESGFQNFLWIGYQIERRPGFVYGCYSDAREKKKPGKRESGLEMTSGVGRPKAREIFPSRESGYPSITRVLGQPETSLKSAQPKGVRKNRKRNPKNDRKTHCAHPDQTFTRRHRPNYNFFSLKRIKKAKTLNKKNFKNSHQA</sequence>
<evidence type="ECO:0000313" key="2">
    <source>
        <dbReference type="Proteomes" id="UP001497535"/>
    </source>
</evidence>